<gene>
    <name evidence="1" type="ordered locus">RER_22650</name>
</gene>
<dbReference type="PATRIC" id="fig|234621.6.peg.2767"/>
<dbReference type="EMBL" id="AP008957">
    <property type="protein sequence ID" value="BAH32973.1"/>
    <property type="molecule type" value="Genomic_DNA"/>
</dbReference>
<organism evidence="1 2">
    <name type="scientific">Rhodococcus erythropolis (strain PR4 / NBRC 100887)</name>
    <dbReference type="NCBI Taxonomy" id="234621"/>
    <lineage>
        <taxon>Bacteria</taxon>
        <taxon>Bacillati</taxon>
        <taxon>Actinomycetota</taxon>
        <taxon>Actinomycetes</taxon>
        <taxon>Mycobacteriales</taxon>
        <taxon>Nocardiaceae</taxon>
        <taxon>Rhodococcus</taxon>
        <taxon>Rhodococcus erythropolis group</taxon>
    </lineage>
</organism>
<name>C0ZX88_RHOE4</name>
<reference evidence="2" key="1">
    <citation type="submission" date="2005-03" db="EMBL/GenBank/DDBJ databases">
        <title>Comparison of the complete genome sequences of Rhodococcus erythropolis PR4 and Rhodococcus opacus B4.</title>
        <authorList>
            <person name="Takarada H."/>
            <person name="Sekine M."/>
            <person name="Hosoyama A."/>
            <person name="Yamada R."/>
            <person name="Fujisawa T."/>
            <person name="Omata S."/>
            <person name="Shimizu A."/>
            <person name="Tsukatani N."/>
            <person name="Tanikawa S."/>
            <person name="Fujita N."/>
            <person name="Harayama S."/>
        </authorList>
    </citation>
    <scope>NUCLEOTIDE SEQUENCE [LARGE SCALE GENOMIC DNA]</scope>
    <source>
        <strain evidence="2">PR4 / NBRC 100887</strain>
    </source>
</reference>
<dbReference type="RefSeq" id="WP_020907166.1">
    <property type="nucleotide sequence ID" value="NC_012490.1"/>
</dbReference>
<reference evidence="1 2" key="2">
    <citation type="journal article" date="2006" name="Environ. Microbiol.">
        <title>Sequence analysis of three plasmids harboured in Rhodococcus erythropolis strain PR4.</title>
        <authorList>
            <person name="Sekine M."/>
            <person name="Tanikawa S."/>
            <person name="Omata S."/>
            <person name="Saito M."/>
            <person name="Fujisawa T."/>
            <person name="Tsukatani N."/>
            <person name="Tajima T."/>
            <person name="Sekigawa T."/>
            <person name="Kosugi H."/>
            <person name="Matsuo Y."/>
            <person name="Nishiko R."/>
            <person name="Imamura K."/>
            <person name="Ito M."/>
            <person name="Narita H."/>
            <person name="Tago S."/>
            <person name="Fujita N."/>
            <person name="Harayama S."/>
        </authorList>
    </citation>
    <scope>NUCLEOTIDE SEQUENCE [LARGE SCALE GENOMIC DNA]</scope>
    <source>
        <strain evidence="2">PR4 / NBRC 100887</strain>
    </source>
</reference>
<dbReference type="Proteomes" id="UP000002204">
    <property type="component" value="Chromosome"/>
</dbReference>
<dbReference type="HOGENOM" id="CLU_143863_0_0_11"/>
<evidence type="ECO:0000313" key="1">
    <source>
        <dbReference type="EMBL" id="BAH32973.1"/>
    </source>
</evidence>
<dbReference type="KEGG" id="rer:RER_22650"/>
<dbReference type="eggNOG" id="ENOG50315IT">
    <property type="taxonomic scope" value="Bacteria"/>
</dbReference>
<protein>
    <recommendedName>
        <fullName evidence="3">Head-to-tail adaptor</fullName>
    </recommendedName>
</protein>
<evidence type="ECO:0008006" key="3">
    <source>
        <dbReference type="Google" id="ProtNLM"/>
    </source>
</evidence>
<sequence>MGPVAIDIEEDLGPFVNNIDEKKARAMIDSTIAMASAPWIAPCIVEDDFKYPDQAKVILVGAILRWNDVGSGAITQVSAGPFQQTIDNRSERKRMFWPSEITDLQRLCGSARTGRAFTIDTTPPRGDA</sequence>
<proteinExistence type="predicted"/>
<evidence type="ECO:0000313" key="2">
    <source>
        <dbReference type="Proteomes" id="UP000002204"/>
    </source>
</evidence>
<accession>C0ZX88</accession>
<dbReference type="AlphaFoldDB" id="C0ZX88"/>